<feature type="transmembrane region" description="Helical" evidence="16">
    <location>
        <begin position="89"/>
        <end position="118"/>
    </location>
</feature>
<keyword evidence="6" id="KW-0479">Metal-binding</keyword>
<evidence type="ECO:0000256" key="13">
    <source>
        <dbReference type="ARBA" id="ARBA00024827"/>
    </source>
</evidence>
<evidence type="ECO:0000256" key="15">
    <source>
        <dbReference type="SAM" id="MobiDB-lite"/>
    </source>
</evidence>
<dbReference type="GO" id="GO:0016301">
    <property type="term" value="F:kinase activity"/>
    <property type="evidence" value="ECO:0007669"/>
    <property type="project" value="UniProtKB-KW"/>
</dbReference>
<keyword evidence="16" id="KW-1133">Transmembrane helix</keyword>
<evidence type="ECO:0000259" key="17">
    <source>
        <dbReference type="SMART" id="SM00387"/>
    </source>
</evidence>
<comment type="caution">
    <text evidence="18">The sequence shown here is derived from an EMBL/GenBank/DDBJ whole genome shotgun (WGS) entry which is preliminary data.</text>
</comment>
<gene>
    <name evidence="18" type="ORF">ACFSL2_13720</name>
</gene>
<dbReference type="RefSeq" id="WP_377198392.1">
    <property type="nucleotide sequence ID" value="NZ_JBHUHF010000001.1"/>
</dbReference>
<keyword evidence="12" id="KW-0411">Iron-sulfur</keyword>
<evidence type="ECO:0000256" key="1">
    <source>
        <dbReference type="ARBA" id="ARBA00000085"/>
    </source>
</evidence>
<evidence type="ECO:0000256" key="10">
    <source>
        <dbReference type="ARBA" id="ARBA00023004"/>
    </source>
</evidence>
<dbReference type="InterPro" id="IPR004358">
    <property type="entry name" value="Sig_transdc_His_kin-like_C"/>
</dbReference>
<keyword evidence="9 18" id="KW-0418">Kinase</keyword>
<feature type="transmembrane region" description="Helical" evidence="16">
    <location>
        <begin position="32"/>
        <end position="51"/>
    </location>
</feature>
<feature type="transmembrane region" description="Helical" evidence="16">
    <location>
        <begin position="159"/>
        <end position="179"/>
    </location>
</feature>
<dbReference type="PANTHER" id="PTHR24421:SF62">
    <property type="entry name" value="SENSORY TRANSDUCTION HISTIDINE KINASE"/>
    <property type="match status" value="1"/>
</dbReference>
<name>A0ABW4V8J5_9MICO</name>
<organism evidence="18 19">
    <name type="scientific">Promicromonospora aerolata</name>
    <dbReference type="NCBI Taxonomy" id="195749"/>
    <lineage>
        <taxon>Bacteria</taxon>
        <taxon>Bacillati</taxon>
        <taxon>Actinomycetota</taxon>
        <taxon>Actinomycetes</taxon>
        <taxon>Micrococcales</taxon>
        <taxon>Promicromonosporaceae</taxon>
        <taxon>Promicromonospora</taxon>
    </lineage>
</organism>
<feature type="domain" description="Histidine kinase/HSP90-like ATPase" evidence="17">
    <location>
        <begin position="318"/>
        <end position="409"/>
    </location>
</feature>
<reference evidence="19" key="1">
    <citation type="journal article" date="2019" name="Int. J. Syst. Evol. Microbiol.">
        <title>The Global Catalogue of Microorganisms (GCM) 10K type strain sequencing project: providing services to taxonomists for standard genome sequencing and annotation.</title>
        <authorList>
            <consortium name="The Broad Institute Genomics Platform"/>
            <consortium name="The Broad Institute Genome Sequencing Center for Infectious Disease"/>
            <person name="Wu L."/>
            <person name="Ma J."/>
        </authorList>
    </citation>
    <scope>NUCLEOTIDE SEQUENCE [LARGE SCALE GENOMIC DNA]</scope>
    <source>
        <strain evidence="19">CCM 7043</strain>
    </source>
</reference>
<keyword evidence="8" id="KW-0808">Transferase</keyword>
<dbReference type="EMBL" id="JBHUHF010000001">
    <property type="protein sequence ID" value="MFD2026572.1"/>
    <property type="molecule type" value="Genomic_DNA"/>
</dbReference>
<evidence type="ECO:0000256" key="3">
    <source>
        <dbReference type="ARBA" id="ARBA00004496"/>
    </source>
</evidence>
<evidence type="ECO:0000256" key="5">
    <source>
        <dbReference type="ARBA" id="ARBA00017322"/>
    </source>
</evidence>
<keyword evidence="16" id="KW-0472">Membrane</keyword>
<accession>A0ABW4V8J5</accession>
<evidence type="ECO:0000256" key="7">
    <source>
        <dbReference type="ARBA" id="ARBA00022490"/>
    </source>
</evidence>
<dbReference type="CDD" id="cd16917">
    <property type="entry name" value="HATPase_UhpB-NarQ-NarX-like"/>
    <property type="match status" value="1"/>
</dbReference>
<keyword evidence="10" id="KW-0408">Iron</keyword>
<dbReference type="Gene3D" id="3.30.565.10">
    <property type="entry name" value="Histidine kinase-like ATPase, C-terminal domain"/>
    <property type="match status" value="1"/>
</dbReference>
<evidence type="ECO:0000313" key="18">
    <source>
        <dbReference type="EMBL" id="MFD2026572.1"/>
    </source>
</evidence>
<keyword evidence="7" id="KW-0963">Cytoplasm</keyword>
<evidence type="ECO:0000256" key="9">
    <source>
        <dbReference type="ARBA" id="ARBA00022777"/>
    </source>
</evidence>
<protein>
    <recommendedName>
        <fullName evidence="5">Oxygen sensor histidine kinase NreB</fullName>
        <ecNumber evidence="4">2.7.13.3</ecNumber>
    </recommendedName>
    <alternativeName>
        <fullName evidence="14">Nitrogen regulation protein B</fullName>
    </alternativeName>
</protein>
<evidence type="ECO:0000256" key="12">
    <source>
        <dbReference type="ARBA" id="ARBA00023014"/>
    </source>
</evidence>
<keyword evidence="6" id="KW-0004">4Fe-4S</keyword>
<dbReference type="InterPro" id="IPR017205">
    <property type="entry name" value="Sig_transdc_His_kinase_ChrS"/>
</dbReference>
<dbReference type="InterPro" id="IPR003594">
    <property type="entry name" value="HATPase_dom"/>
</dbReference>
<dbReference type="EC" id="2.7.13.3" evidence="4"/>
<evidence type="ECO:0000256" key="11">
    <source>
        <dbReference type="ARBA" id="ARBA00023012"/>
    </source>
</evidence>
<proteinExistence type="predicted"/>
<feature type="compositionally biased region" description="Basic and acidic residues" evidence="15">
    <location>
        <begin position="429"/>
        <end position="438"/>
    </location>
</feature>
<dbReference type="SUPFAM" id="SSF55874">
    <property type="entry name" value="ATPase domain of HSP90 chaperone/DNA topoisomerase II/histidine kinase"/>
    <property type="match status" value="1"/>
</dbReference>
<dbReference type="SMART" id="SM00387">
    <property type="entry name" value="HATPase_c"/>
    <property type="match status" value="1"/>
</dbReference>
<keyword evidence="19" id="KW-1185">Reference proteome</keyword>
<evidence type="ECO:0000256" key="16">
    <source>
        <dbReference type="SAM" id="Phobius"/>
    </source>
</evidence>
<sequence length="438" mass="45713">MTADQNAADEGGTSRDYDLERLYAGWDQQVRWWDAAFGVIIALTAVALALAGTRGTQLAVAYAAMAAIVVAYLLWGARAARTRDQRLAVLYLAVVVVGTGVTVSQGGVASLLLFIAFAQVWMLLESIRHGIVGCVALAVSVSVGIASQYDFDLAIMGEVVPQMLVTLVFAIGLGLWFHVAMRRAEEHVRLLGKLHAAQAQLALTNHEAGVRAERERLAREIHDTLAQGFTSVVMQAQAATAALDVGNEDAARERLHVVEDTARDNLAEARALVAAFAPVALQDASLPQALGRLGSRFEEETGLAVTVETDRVGALSPTVEVVLLRAAQEAFANVRRHAHARSVVVRLGQAEGEVALTVSDDGRGIGADAADGFGLAGMRDRVRSAGGTLAVGSGDGGGTTLCARVPVDGQVDGSPAAPAEADATAGAGVRERERGTAG</sequence>
<dbReference type="PRINTS" id="PR00344">
    <property type="entry name" value="BCTRLSENSOR"/>
</dbReference>
<feature type="region of interest" description="Disordered" evidence="15">
    <location>
        <begin position="409"/>
        <end position="438"/>
    </location>
</feature>
<feature type="transmembrane region" description="Helical" evidence="16">
    <location>
        <begin position="130"/>
        <end position="147"/>
    </location>
</feature>
<dbReference type="Gene3D" id="1.20.5.1930">
    <property type="match status" value="1"/>
</dbReference>
<evidence type="ECO:0000256" key="14">
    <source>
        <dbReference type="ARBA" id="ARBA00030800"/>
    </source>
</evidence>
<evidence type="ECO:0000313" key="19">
    <source>
        <dbReference type="Proteomes" id="UP001597338"/>
    </source>
</evidence>
<evidence type="ECO:0000256" key="4">
    <source>
        <dbReference type="ARBA" id="ARBA00012438"/>
    </source>
</evidence>
<dbReference type="InterPro" id="IPR011712">
    <property type="entry name" value="Sig_transdc_His_kin_sub3_dim/P"/>
</dbReference>
<evidence type="ECO:0000256" key="8">
    <source>
        <dbReference type="ARBA" id="ARBA00022679"/>
    </source>
</evidence>
<dbReference type="PIRSF" id="PIRSF037434">
    <property type="entry name" value="STHK_ChrS"/>
    <property type="match status" value="1"/>
</dbReference>
<dbReference type="InterPro" id="IPR050482">
    <property type="entry name" value="Sensor_HK_TwoCompSys"/>
</dbReference>
<keyword evidence="16" id="KW-0812">Transmembrane</keyword>
<evidence type="ECO:0000256" key="6">
    <source>
        <dbReference type="ARBA" id="ARBA00022485"/>
    </source>
</evidence>
<feature type="transmembrane region" description="Helical" evidence="16">
    <location>
        <begin position="58"/>
        <end position="77"/>
    </location>
</feature>
<evidence type="ECO:0000256" key="2">
    <source>
        <dbReference type="ARBA" id="ARBA00001966"/>
    </source>
</evidence>
<comment type="function">
    <text evidence="13">Member of the two-component regulatory system NreB/NreC involved in the control of dissimilatory nitrate/nitrite reduction in response to oxygen. NreB functions as a direct oxygen sensor histidine kinase which is autophosphorylated, in the absence of oxygen, probably at the conserved histidine residue, and transfers its phosphate group probably to a conserved aspartate residue of NreC. NreB/NreC activates the expression of the nitrate (narGHJI) and nitrite (nir) reductase operons, as well as the putative nitrate transporter gene narT.</text>
</comment>
<comment type="cofactor">
    <cofactor evidence="2">
        <name>[4Fe-4S] cluster</name>
        <dbReference type="ChEBI" id="CHEBI:49883"/>
    </cofactor>
</comment>
<comment type="catalytic activity">
    <reaction evidence="1">
        <text>ATP + protein L-histidine = ADP + protein N-phospho-L-histidine.</text>
        <dbReference type="EC" id="2.7.13.3"/>
    </reaction>
</comment>
<dbReference type="Pfam" id="PF02518">
    <property type="entry name" value="HATPase_c"/>
    <property type="match status" value="1"/>
</dbReference>
<comment type="subcellular location">
    <subcellularLocation>
        <location evidence="3">Cytoplasm</location>
    </subcellularLocation>
</comment>
<dbReference type="Proteomes" id="UP001597338">
    <property type="component" value="Unassembled WGS sequence"/>
</dbReference>
<keyword evidence="11" id="KW-0902">Two-component regulatory system</keyword>
<dbReference type="PANTHER" id="PTHR24421">
    <property type="entry name" value="NITRATE/NITRITE SENSOR PROTEIN NARX-RELATED"/>
    <property type="match status" value="1"/>
</dbReference>
<feature type="compositionally biased region" description="Low complexity" evidence="15">
    <location>
        <begin position="416"/>
        <end position="427"/>
    </location>
</feature>
<dbReference type="Pfam" id="PF07730">
    <property type="entry name" value="HisKA_3"/>
    <property type="match status" value="1"/>
</dbReference>
<dbReference type="InterPro" id="IPR036890">
    <property type="entry name" value="HATPase_C_sf"/>
</dbReference>